<dbReference type="EMBL" id="AYXO01000040">
    <property type="protein sequence ID" value="ETA05628.1"/>
    <property type="molecule type" value="Genomic_DNA"/>
</dbReference>
<evidence type="ECO:0000313" key="1">
    <source>
        <dbReference type="EMBL" id="ETA05628.1"/>
    </source>
</evidence>
<comment type="caution">
    <text evidence="1">The sequence shown here is derived from an EMBL/GenBank/DDBJ whole genome shotgun (WGS) entry which is preliminary data.</text>
</comment>
<organism evidence="1 2">
    <name type="scientific">Gordonia alkanivorans CGMCC 6845</name>
    <dbReference type="NCBI Taxonomy" id="1423140"/>
    <lineage>
        <taxon>Bacteria</taxon>
        <taxon>Bacillati</taxon>
        <taxon>Actinomycetota</taxon>
        <taxon>Actinomycetes</taxon>
        <taxon>Mycobacteriales</taxon>
        <taxon>Gordoniaceae</taxon>
        <taxon>Gordonia</taxon>
    </lineage>
</organism>
<protein>
    <submittedName>
        <fullName evidence="1">Uncharacterized protein</fullName>
    </submittedName>
</protein>
<proteinExistence type="predicted"/>
<name>W9D8J6_9ACTN</name>
<dbReference type="HOGENOM" id="CLU_3216853_0_0_11"/>
<dbReference type="AlphaFoldDB" id="W9D8J6"/>
<evidence type="ECO:0000313" key="2">
    <source>
        <dbReference type="Proteomes" id="UP000035035"/>
    </source>
</evidence>
<accession>W9D8J6</accession>
<dbReference type="Proteomes" id="UP000035035">
    <property type="component" value="Unassembled WGS sequence"/>
</dbReference>
<gene>
    <name evidence="1" type="ORF">V525_17325</name>
</gene>
<sequence length="44" mass="5123">MRLEPAWIAAGPTHGFLSDHRLNPLTLRRLRQRSGWRQITLQDG</sequence>
<reference evidence="1 2" key="1">
    <citation type="journal article" date="2014" name="Genome Announc.">
        <title>Draft Genome Sequence of Gordonia alkanivorans Strain CGMCC6845, a Halotolerant Hydrocarbon-Degrading Bacterium.</title>
        <authorList>
            <person name="Wang X."/>
            <person name="Jin D."/>
            <person name="Zhou L."/>
            <person name="Wu L."/>
            <person name="An W."/>
            <person name="Zhao L."/>
        </authorList>
    </citation>
    <scope>NUCLEOTIDE SEQUENCE [LARGE SCALE GENOMIC DNA]</scope>
    <source>
        <strain evidence="1 2">CGMCC 6845</strain>
    </source>
</reference>
<keyword evidence="2" id="KW-1185">Reference proteome</keyword>